<sequence>MWINIRALESIVFSCRLILIVNHDLLADYGSWPLCDESARSSRMSFHELAFDDLSNRPRAEEQVALTIASVERLILPTSIPKT</sequence>
<name>A0A9J5XAJ4_SOLCO</name>
<reference evidence="1 2" key="1">
    <citation type="submission" date="2020-09" db="EMBL/GenBank/DDBJ databases">
        <title>De no assembly of potato wild relative species, Solanum commersonii.</title>
        <authorList>
            <person name="Cho K."/>
        </authorList>
    </citation>
    <scope>NUCLEOTIDE SEQUENCE [LARGE SCALE GENOMIC DNA]</scope>
    <source>
        <strain evidence="1">LZ3.2</strain>
        <tissue evidence="1">Leaf</tissue>
    </source>
</reference>
<accession>A0A9J5XAJ4</accession>
<evidence type="ECO:0000313" key="1">
    <source>
        <dbReference type="EMBL" id="KAG5584228.1"/>
    </source>
</evidence>
<dbReference type="EMBL" id="JACXVP010000009">
    <property type="protein sequence ID" value="KAG5584228.1"/>
    <property type="molecule type" value="Genomic_DNA"/>
</dbReference>
<dbReference type="AlphaFoldDB" id="A0A9J5XAJ4"/>
<proteinExistence type="predicted"/>
<comment type="caution">
    <text evidence="1">The sequence shown here is derived from an EMBL/GenBank/DDBJ whole genome shotgun (WGS) entry which is preliminary data.</text>
</comment>
<gene>
    <name evidence="1" type="ORF">H5410_044662</name>
</gene>
<organism evidence="1 2">
    <name type="scientific">Solanum commersonii</name>
    <name type="common">Commerson's wild potato</name>
    <name type="synonym">Commerson's nightshade</name>
    <dbReference type="NCBI Taxonomy" id="4109"/>
    <lineage>
        <taxon>Eukaryota</taxon>
        <taxon>Viridiplantae</taxon>
        <taxon>Streptophyta</taxon>
        <taxon>Embryophyta</taxon>
        <taxon>Tracheophyta</taxon>
        <taxon>Spermatophyta</taxon>
        <taxon>Magnoliopsida</taxon>
        <taxon>eudicotyledons</taxon>
        <taxon>Gunneridae</taxon>
        <taxon>Pentapetalae</taxon>
        <taxon>asterids</taxon>
        <taxon>lamiids</taxon>
        <taxon>Solanales</taxon>
        <taxon>Solanaceae</taxon>
        <taxon>Solanoideae</taxon>
        <taxon>Solaneae</taxon>
        <taxon>Solanum</taxon>
    </lineage>
</organism>
<dbReference type="Proteomes" id="UP000824120">
    <property type="component" value="Chromosome 9"/>
</dbReference>
<keyword evidence="2" id="KW-1185">Reference proteome</keyword>
<evidence type="ECO:0000313" key="2">
    <source>
        <dbReference type="Proteomes" id="UP000824120"/>
    </source>
</evidence>
<protein>
    <submittedName>
        <fullName evidence="1">Uncharacterized protein</fullName>
    </submittedName>
</protein>